<keyword evidence="5" id="KW-1185">Reference proteome</keyword>
<proteinExistence type="inferred from homology"/>
<evidence type="ECO:0000313" key="4">
    <source>
        <dbReference type="EMBL" id="GLR18108.1"/>
    </source>
</evidence>
<evidence type="ECO:0000313" key="5">
    <source>
        <dbReference type="Proteomes" id="UP001156666"/>
    </source>
</evidence>
<dbReference type="PANTHER" id="PTHR43201">
    <property type="entry name" value="ACYL-COA SYNTHETASE"/>
    <property type="match status" value="1"/>
</dbReference>
<dbReference type="InterPro" id="IPR042099">
    <property type="entry name" value="ANL_N_sf"/>
</dbReference>
<dbReference type="Gene3D" id="3.30.300.30">
    <property type="match status" value="1"/>
</dbReference>
<dbReference type="Gene3D" id="3.40.50.12780">
    <property type="entry name" value="N-terminal domain of ligase-like"/>
    <property type="match status" value="1"/>
</dbReference>
<name>A0AA37SU00_9BACT</name>
<sequence>MSYFEKIEAVYDKWNDTSEFFEITTSGSTGKPKVILLEKSKMAASARISLSYFGLKENDRVLLAIPADKIGGTMLIIRSIIGNLKLEYIEPKLDPFYNIDLEKNIQFCSLTPSQLASIYQNPSSLNQLRKIDKILLGGSAVPTSLLEKIHEETGQFYHSYGMTETISHIAVKNLSKSEIAFHALDNVDFEVNVESQLIIHAPEILDQPLLTNDIVDLKGPKKMIWKGRKDNVVNSGGLKLLIEEIEEKIKLEFDGEFYLTKVSDDILGEKLVMITKATPPLFKNLSKYEKPKHIHLVEEFSYTENGKLRRLTPQQLSEL</sequence>
<evidence type="ECO:0000256" key="1">
    <source>
        <dbReference type="ARBA" id="ARBA00006432"/>
    </source>
</evidence>
<dbReference type="InterPro" id="IPR000873">
    <property type="entry name" value="AMP-dep_synth/lig_dom"/>
</dbReference>
<dbReference type="RefSeq" id="WP_235294463.1">
    <property type="nucleotide sequence ID" value="NZ_BSOH01000015.1"/>
</dbReference>
<dbReference type="InterPro" id="IPR045851">
    <property type="entry name" value="AMP-bd_C_sf"/>
</dbReference>
<accession>A0AA37SU00</accession>
<dbReference type="GO" id="GO:0031956">
    <property type="term" value="F:medium-chain fatty acid-CoA ligase activity"/>
    <property type="evidence" value="ECO:0007669"/>
    <property type="project" value="TreeGrafter"/>
</dbReference>
<evidence type="ECO:0000256" key="2">
    <source>
        <dbReference type="ARBA" id="ARBA00022598"/>
    </source>
</evidence>
<gene>
    <name evidence="4" type="ORF">GCM10007940_27230</name>
</gene>
<dbReference type="Proteomes" id="UP001156666">
    <property type="component" value="Unassembled WGS sequence"/>
</dbReference>
<keyword evidence="2 4" id="KW-0436">Ligase</keyword>
<evidence type="ECO:0000259" key="3">
    <source>
        <dbReference type="Pfam" id="PF00501"/>
    </source>
</evidence>
<dbReference type="Pfam" id="PF00501">
    <property type="entry name" value="AMP-binding"/>
    <property type="match status" value="1"/>
</dbReference>
<comment type="similarity">
    <text evidence="1">Belongs to the ATP-dependent AMP-binding enzyme family.</text>
</comment>
<dbReference type="PANTHER" id="PTHR43201:SF5">
    <property type="entry name" value="MEDIUM-CHAIN ACYL-COA LIGASE ACSF2, MITOCHONDRIAL"/>
    <property type="match status" value="1"/>
</dbReference>
<reference evidence="4" key="2">
    <citation type="submission" date="2023-01" db="EMBL/GenBank/DDBJ databases">
        <title>Draft genome sequence of Portibacter lacus strain NBRC 108769.</title>
        <authorList>
            <person name="Sun Q."/>
            <person name="Mori K."/>
        </authorList>
    </citation>
    <scope>NUCLEOTIDE SEQUENCE</scope>
    <source>
        <strain evidence="4">NBRC 108769</strain>
    </source>
</reference>
<dbReference type="AlphaFoldDB" id="A0AA37SU00"/>
<dbReference type="EMBL" id="BSOH01000015">
    <property type="protein sequence ID" value="GLR18108.1"/>
    <property type="molecule type" value="Genomic_DNA"/>
</dbReference>
<reference evidence="4" key="1">
    <citation type="journal article" date="2014" name="Int. J. Syst. Evol. Microbiol.">
        <title>Complete genome sequence of Corynebacterium casei LMG S-19264T (=DSM 44701T), isolated from a smear-ripened cheese.</title>
        <authorList>
            <consortium name="US DOE Joint Genome Institute (JGI-PGF)"/>
            <person name="Walter F."/>
            <person name="Albersmeier A."/>
            <person name="Kalinowski J."/>
            <person name="Ruckert C."/>
        </authorList>
    </citation>
    <scope>NUCLEOTIDE SEQUENCE</scope>
    <source>
        <strain evidence="4">NBRC 108769</strain>
    </source>
</reference>
<feature type="domain" description="AMP-dependent synthetase/ligase" evidence="3">
    <location>
        <begin position="23"/>
        <end position="171"/>
    </location>
</feature>
<organism evidence="4 5">
    <name type="scientific">Portibacter lacus</name>
    <dbReference type="NCBI Taxonomy" id="1099794"/>
    <lineage>
        <taxon>Bacteria</taxon>
        <taxon>Pseudomonadati</taxon>
        <taxon>Bacteroidota</taxon>
        <taxon>Saprospiria</taxon>
        <taxon>Saprospirales</taxon>
        <taxon>Haliscomenobacteraceae</taxon>
        <taxon>Portibacter</taxon>
    </lineage>
</organism>
<comment type="caution">
    <text evidence="4">The sequence shown here is derived from an EMBL/GenBank/DDBJ whole genome shotgun (WGS) entry which is preliminary data.</text>
</comment>
<dbReference type="SUPFAM" id="SSF56801">
    <property type="entry name" value="Acetyl-CoA synthetase-like"/>
    <property type="match status" value="1"/>
</dbReference>
<dbReference type="GO" id="GO:0006631">
    <property type="term" value="P:fatty acid metabolic process"/>
    <property type="evidence" value="ECO:0007669"/>
    <property type="project" value="TreeGrafter"/>
</dbReference>
<protein>
    <submittedName>
        <fullName evidence="4">O-succinylbenzoic acid--CoA ligase</fullName>
    </submittedName>
</protein>